<dbReference type="Pfam" id="PF05368">
    <property type="entry name" value="NmrA"/>
    <property type="match status" value="1"/>
</dbReference>
<proteinExistence type="predicted"/>
<dbReference type="Proteomes" id="UP001465668">
    <property type="component" value="Unassembled WGS sequence"/>
</dbReference>
<keyword evidence="3" id="KW-1185">Reference proteome</keyword>
<reference evidence="2 3" key="1">
    <citation type="submission" date="2024-02" db="EMBL/GenBank/DDBJ databases">
        <title>First draft genome assembly of two strains of Seiridium cardinale.</title>
        <authorList>
            <person name="Emiliani G."/>
            <person name="Scali E."/>
        </authorList>
    </citation>
    <scope>NUCLEOTIDE SEQUENCE [LARGE SCALE GENOMIC DNA]</scope>
    <source>
        <strain evidence="2 3">BM-138-000479</strain>
    </source>
</reference>
<dbReference type="InterPro" id="IPR008030">
    <property type="entry name" value="NmrA-like"/>
</dbReference>
<dbReference type="PANTHER" id="PTHR37540:SF5">
    <property type="entry name" value="TRANSCRIPTION FACTOR DOMAIN-CONTAINING PROTEIN"/>
    <property type="match status" value="1"/>
</dbReference>
<sequence>MTTPETTEMQFIFTNGMGKTEPAKRKLIRKHVMLGKNRGKTRKGMSLGAAHARSFEEPNGDPDGDPGLLVNMRYSLIPSKIGSDFSFTQFAAAVEPPVVHDLIRFSFIAKRVMYPLERCIVFHKKTKIDTSWFELLTIDAAYMHAAVFASQAYILLTSAAGTPAAYKRVMVHYSAALRLLRERLSAPEGDSKISDPTVLVVLYFALHAHFVGDYDTAKQHMDGLRKIVDIRGGLFAFSYNTKLIMELLNQIQPSPTLTIIAVTRNPSSTGAQTLVSNSNVHVIAGDLSNPDAIFEDPTKAVAAPVWRLYHVQVNSDTEETQGKALVDTAVRNGVRHYVYASADRGGPLKSDYNPTDIKNLRAKYSIEQDLKLAAV</sequence>
<comment type="caution">
    <text evidence="2">The sequence shown here is derived from an EMBL/GenBank/DDBJ whole genome shotgun (WGS) entry which is preliminary data.</text>
</comment>
<gene>
    <name evidence="2" type="ORF">SCAR479_12571</name>
</gene>
<dbReference type="Gene3D" id="3.40.50.720">
    <property type="entry name" value="NAD(P)-binding Rossmann-like Domain"/>
    <property type="match status" value="1"/>
</dbReference>
<evidence type="ECO:0000313" key="2">
    <source>
        <dbReference type="EMBL" id="KAK9770780.1"/>
    </source>
</evidence>
<dbReference type="EMBL" id="JARVKM010000086">
    <property type="protein sequence ID" value="KAK9770780.1"/>
    <property type="molecule type" value="Genomic_DNA"/>
</dbReference>
<name>A0ABR2XAM2_9PEZI</name>
<evidence type="ECO:0000313" key="3">
    <source>
        <dbReference type="Proteomes" id="UP001465668"/>
    </source>
</evidence>
<dbReference type="InterPro" id="IPR036291">
    <property type="entry name" value="NAD(P)-bd_dom_sf"/>
</dbReference>
<dbReference type="PANTHER" id="PTHR37540">
    <property type="entry name" value="TRANSCRIPTION FACTOR (ACR-2), PUTATIVE-RELATED-RELATED"/>
    <property type="match status" value="1"/>
</dbReference>
<evidence type="ECO:0000259" key="1">
    <source>
        <dbReference type="Pfam" id="PF05368"/>
    </source>
</evidence>
<feature type="domain" description="NmrA-like" evidence="1">
    <location>
        <begin position="258"/>
        <end position="369"/>
    </location>
</feature>
<dbReference type="SUPFAM" id="SSF51735">
    <property type="entry name" value="NAD(P)-binding Rossmann-fold domains"/>
    <property type="match status" value="1"/>
</dbReference>
<accession>A0ABR2XAM2</accession>
<protein>
    <submittedName>
        <fullName evidence="2">Transcription factor domain-containing protein</fullName>
    </submittedName>
</protein>
<organism evidence="2 3">
    <name type="scientific">Seiridium cardinale</name>
    <dbReference type="NCBI Taxonomy" id="138064"/>
    <lineage>
        <taxon>Eukaryota</taxon>
        <taxon>Fungi</taxon>
        <taxon>Dikarya</taxon>
        <taxon>Ascomycota</taxon>
        <taxon>Pezizomycotina</taxon>
        <taxon>Sordariomycetes</taxon>
        <taxon>Xylariomycetidae</taxon>
        <taxon>Amphisphaeriales</taxon>
        <taxon>Sporocadaceae</taxon>
        <taxon>Seiridium</taxon>
    </lineage>
</organism>